<accession>A0ABT5BC48</accession>
<evidence type="ECO:0000256" key="1">
    <source>
        <dbReference type="SAM" id="SignalP"/>
    </source>
</evidence>
<organism evidence="2 3">
    <name type="scientific">Nannocystis radixulma</name>
    <dbReference type="NCBI Taxonomy" id="2995305"/>
    <lineage>
        <taxon>Bacteria</taxon>
        <taxon>Pseudomonadati</taxon>
        <taxon>Myxococcota</taxon>
        <taxon>Polyangia</taxon>
        <taxon>Nannocystales</taxon>
        <taxon>Nannocystaceae</taxon>
        <taxon>Nannocystis</taxon>
    </lineage>
</organism>
<evidence type="ECO:0000313" key="2">
    <source>
        <dbReference type="EMBL" id="MDC0670642.1"/>
    </source>
</evidence>
<sequence>MRDLALGATMATVRSWALSVLFLALPVAPACKSPPAAQPANVDRCTSEPVLSRDLATPGNTLILGETHGTREVPIFAADLACHALAQGRTLVLALEIPARSLRAIAGVSFAVINELSRPRVRGRLRFAGRFS</sequence>
<gene>
    <name evidence="2" type="ORF">POL58_22995</name>
</gene>
<keyword evidence="1" id="KW-0732">Signal</keyword>
<dbReference type="EMBL" id="JAQNDN010000013">
    <property type="protein sequence ID" value="MDC0670642.1"/>
    <property type="molecule type" value="Genomic_DNA"/>
</dbReference>
<feature type="signal peptide" evidence="1">
    <location>
        <begin position="1"/>
        <end position="32"/>
    </location>
</feature>
<comment type="caution">
    <text evidence="2">The sequence shown here is derived from an EMBL/GenBank/DDBJ whole genome shotgun (WGS) entry which is preliminary data.</text>
</comment>
<reference evidence="2 3" key="1">
    <citation type="submission" date="2022-11" db="EMBL/GenBank/DDBJ databases">
        <title>Minimal conservation of predation-associated metabolite biosynthetic gene clusters underscores biosynthetic potential of Myxococcota including descriptions for ten novel species: Archangium lansinium sp. nov., Myxococcus landrumus sp. nov., Nannocystis bai.</title>
        <authorList>
            <person name="Ahearne A."/>
            <person name="Stevens C."/>
            <person name="Dowd S."/>
        </authorList>
    </citation>
    <scope>NUCLEOTIDE SEQUENCE [LARGE SCALE GENOMIC DNA]</scope>
    <source>
        <strain evidence="2 3">NCELM</strain>
    </source>
</reference>
<evidence type="ECO:0000313" key="3">
    <source>
        <dbReference type="Proteomes" id="UP001217838"/>
    </source>
</evidence>
<feature type="chain" id="PRO_5046743170" description="Haem-binding uptake Tiki superfamily ChaN domain-containing protein" evidence="1">
    <location>
        <begin position="33"/>
        <end position="132"/>
    </location>
</feature>
<protein>
    <recommendedName>
        <fullName evidence="4">Haem-binding uptake Tiki superfamily ChaN domain-containing protein</fullName>
    </recommendedName>
</protein>
<proteinExistence type="predicted"/>
<keyword evidence="3" id="KW-1185">Reference proteome</keyword>
<name>A0ABT5BC48_9BACT</name>
<dbReference type="Proteomes" id="UP001217838">
    <property type="component" value="Unassembled WGS sequence"/>
</dbReference>
<evidence type="ECO:0008006" key="4">
    <source>
        <dbReference type="Google" id="ProtNLM"/>
    </source>
</evidence>